<accession>A0A8S1RMS2</accession>
<name>A0A8S1RMS2_9CILI</name>
<evidence type="ECO:0000313" key="2">
    <source>
        <dbReference type="Proteomes" id="UP000692954"/>
    </source>
</evidence>
<dbReference type="EMBL" id="CAJJDN010000225">
    <property type="protein sequence ID" value="CAD8129486.1"/>
    <property type="molecule type" value="Genomic_DNA"/>
</dbReference>
<dbReference type="AlphaFoldDB" id="A0A8S1RMS2"/>
<reference evidence="1" key="1">
    <citation type="submission" date="2021-01" db="EMBL/GenBank/DDBJ databases">
        <authorList>
            <consortium name="Genoscope - CEA"/>
            <person name="William W."/>
        </authorList>
    </citation>
    <scope>NUCLEOTIDE SEQUENCE</scope>
</reference>
<protein>
    <submittedName>
        <fullName evidence="1">Uncharacterized protein</fullName>
    </submittedName>
</protein>
<evidence type="ECO:0000313" key="1">
    <source>
        <dbReference type="EMBL" id="CAD8129486.1"/>
    </source>
</evidence>
<dbReference type="Proteomes" id="UP000692954">
    <property type="component" value="Unassembled WGS sequence"/>
</dbReference>
<keyword evidence="2" id="KW-1185">Reference proteome</keyword>
<organism evidence="1 2">
    <name type="scientific">Paramecium sonneborni</name>
    <dbReference type="NCBI Taxonomy" id="65129"/>
    <lineage>
        <taxon>Eukaryota</taxon>
        <taxon>Sar</taxon>
        <taxon>Alveolata</taxon>
        <taxon>Ciliophora</taxon>
        <taxon>Intramacronucleata</taxon>
        <taxon>Oligohymenophorea</taxon>
        <taxon>Peniculida</taxon>
        <taxon>Parameciidae</taxon>
        <taxon>Paramecium</taxon>
    </lineage>
</organism>
<proteinExistence type="predicted"/>
<comment type="caution">
    <text evidence="1">The sequence shown here is derived from an EMBL/GenBank/DDBJ whole genome shotgun (WGS) entry which is preliminary data.</text>
</comment>
<gene>
    <name evidence="1" type="ORF">PSON_ATCC_30995.1.T2250021</name>
</gene>
<sequence length="43" mass="5196">MVERLVDGIQYLMENRQVVDYIKNWKEIQLKQENGLRQIISFG</sequence>